<dbReference type="Pfam" id="PF01479">
    <property type="entry name" value="S4"/>
    <property type="match status" value="1"/>
</dbReference>
<feature type="domain" description="RNA-binding S4" evidence="6">
    <location>
        <begin position="1"/>
        <end position="65"/>
    </location>
</feature>
<keyword evidence="8" id="KW-1185">Reference proteome</keyword>
<evidence type="ECO:0000256" key="2">
    <source>
        <dbReference type="ARBA" id="ARBA00022730"/>
    </source>
</evidence>
<protein>
    <recommendedName>
        <fullName evidence="5">RQC P-site tRNA stabilizing factor</fullName>
        <shortName evidence="5">RqcP</shortName>
    </recommendedName>
    <alternativeName>
        <fullName evidence="5">Ribosome-associated protein quality control protein P</fullName>
    </alternativeName>
</protein>
<dbReference type="EMBL" id="CP118868">
    <property type="protein sequence ID" value="WEG36190.1"/>
    <property type="molecule type" value="Genomic_DNA"/>
</dbReference>
<keyword evidence="1 5" id="KW-0820">tRNA-binding</keyword>
<dbReference type="Proteomes" id="UP001220478">
    <property type="component" value="Chromosome"/>
</dbReference>
<evidence type="ECO:0000256" key="3">
    <source>
        <dbReference type="ARBA" id="ARBA00022884"/>
    </source>
</evidence>
<comment type="function">
    <text evidence="5">Key component of the ribosome quality control system (RQC), a ribosome-associated complex that mediates the extraction of incompletely synthesized nascent chains from stalled ribosomes and their subsequent degradation. RqcH recruits Ala-charged tRNA, and with RqcP directs the elongation of stalled nascent chains on 50S ribosomal subunits, leading to non-templated C-terminal alanine extensions (Ala tail). The Ala tail promotes nascent chain degradation. RqcP is associated with the translocation-like movement of the peptidyl-tRNA from the A-site into the P-site.</text>
</comment>
<dbReference type="RefSeq" id="WP_315570191.1">
    <property type="nucleotide sequence ID" value="NZ_CP118866.1"/>
</dbReference>
<evidence type="ECO:0000256" key="5">
    <source>
        <dbReference type="HAMAP-Rule" id="MF_00871"/>
    </source>
</evidence>
<evidence type="ECO:0000313" key="7">
    <source>
        <dbReference type="EMBL" id="WEG36190.1"/>
    </source>
</evidence>
<dbReference type="InterPro" id="IPR002942">
    <property type="entry name" value="S4_RNA-bd"/>
</dbReference>
<dbReference type="PIRSF" id="PIRSF038881">
    <property type="entry name" value="RNAbp_HP1423"/>
    <property type="match status" value="1"/>
</dbReference>
<comment type="subunit">
    <text evidence="5">Associates with stalled 50S ribosomal subunits. Binds to RqcH, 23S rRNA and the P-site tRNA. Does not require RqcH for association with 50S subunits.</text>
</comment>
<keyword evidence="3 5" id="KW-0694">RNA-binding</keyword>
<gene>
    <name evidence="5" type="primary">rqcP</name>
    <name evidence="7" type="ORF">PYS61_03225</name>
</gene>
<dbReference type="InterPro" id="IPR025490">
    <property type="entry name" value="RqcP"/>
</dbReference>
<sequence length="80" mass="8885">MRIDKFLKTARIIKRRTVANEMCDAGRVEVNGKVVKASCEVVAGDCVTLHFGSGDVKFRINAVKEVVRKDEAGDLYEQLS</sequence>
<keyword evidence="2 5" id="KW-0699">rRNA-binding</keyword>
<keyword evidence="4 5" id="KW-0648">Protein biosynthesis</keyword>
<evidence type="ECO:0000259" key="6">
    <source>
        <dbReference type="SMART" id="SM00363"/>
    </source>
</evidence>
<comment type="similarity">
    <text evidence="5">Belongs to the RqcP family.</text>
</comment>
<dbReference type="InterPro" id="IPR036986">
    <property type="entry name" value="S4_RNA-bd_sf"/>
</dbReference>
<dbReference type="SMART" id="SM00363">
    <property type="entry name" value="S4"/>
    <property type="match status" value="1"/>
</dbReference>
<dbReference type="CDD" id="cd00165">
    <property type="entry name" value="S4"/>
    <property type="match status" value="1"/>
</dbReference>
<dbReference type="PROSITE" id="PS50889">
    <property type="entry name" value="S4"/>
    <property type="match status" value="1"/>
</dbReference>
<dbReference type="HAMAP" id="MF_00871">
    <property type="entry name" value="RqcP"/>
    <property type="match status" value="1"/>
</dbReference>
<accession>A0ABY8C657</accession>
<evidence type="ECO:0000256" key="1">
    <source>
        <dbReference type="ARBA" id="ARBA00022555"/>
    </source>
</evidence>
<evidence type="ECO:0000256" key="4">
    <source>
        <dbReference type="ARBA" id="ARBA00022917"/>
    </source>
</evidence>
<dbReference type="SUPFAM" id="SSF55174">
    <property type="entry name" value="Alpha-L RNA-binding motif"/>
    <property type="match status" value="1"/>
</dbReference>
<reference evidence="7 8" key="1">
    <citation type="submission" date="2023-02" db="EMBL/GenBank/DDBJ databases">
        <title>Novel Oscillospiraceae bacterial genomes.</title>
        <authorList>
            <person name="Srinivasan S."/>
            <person name="Austin M.N."/>
            <person name="Fiedler T.L."/>
            <person name="Strenk S.M."/>
            <person name="Agnew K.J."/>
            <person name="Nagana Gowda G.A."/>
            <person name="Raftery D."/>
            <person name="Beamer M.A."/>
            <person name="Achilles S.L."/>
            <person name="Wiesenfeld H.C."/>
            <person name="Fredricks D.N."/>
            <person name="Hillier S.L."/>
        </authorList>
    </citation>
    <scope>NUCLEOTIDE SEQUENCE [LARGE SCALE GENOMIC DNA]</scope>
    <source>
        <strain evidence="7 8">CHIC02 1186E3-8</strain>
    </source>
</reference>
<dbReference type="Gene3D" id="3.10.290.10">
    <property type="entry name" value="RNA-binding S4 domain"/>
    <property type="match status" value="1"/>
</dbReference>
<name>A0ABY8C657_9FIRM</name>
<proteinExistence type="inferred from homology"/>
<evidence type="ECO:0000313" key="8">
    <source>
        <dbReference type="Proteomes" id="UP001220478"/>
    </source>
</evidence>
<organism evidence="7 8">
    <name type="scientific">Amygdalobacter indicium</name>
    <dbReference type="NCBI Taxonomy" id="3029272"/>
    <lineage>
        <taxon>Bacteria</taxon>
        <taxon>Bacillati</taxon>
        <taxon>Bacillota</taxon>
        <taxon>Clostridia</taxon>
        <taxon>Eubacteriales</taxon>
        <taxon>Oscillospiraceae</taxon>
        <taxon>Amygdalobacter</taxon>
    </lineage>
</organism>